<feature type="region of interest" description="Disordered" evidence="3">
    <location>
        <begin position="1"/>
        <end position="92"/>
    </location>
</feature>
<gene>
    <name evidence="5" type="ORF">JVT61DRAFT_12120</name>
</gene>
<dbReference type="Pfam" id="PF16575">
    <property type="entry name" value="CLP1_P"/>
    <property type="match status" value="1"/>
</dbReference>
<organism evidence="5 6">
    <name type="scientific">Boletus reticuloceps</name>
    <dbReference type="NCBI Taxonomy" id="495285"/>
    <lineage>
        <taxon>Eukaryota</taxon>
        <taxon>Fungi</taxon>
        <taxon>Dikarya</taxon>
        <taxon>Basidiomycota</taxon>
        <taxon>Agaricomycotina</taxon>
        <taxon>Agaricomycetes</taxon>
        <taxon>Agaricomycetidae</taxon>
        <taxon>Boletales</taxon>
        <taxon>Boletineae</taxon>
        <taxon>Boletaceae</taxon>
        <taxon>Boletoideae</taxon>
        <taxon>Boletus</taxon>
    </lineage>
</organism>
<dbReference type="InterPro" id="IPR032319">
    <property type="entry name" value="CLP1_P"/>
</dbReference>
<dbReference type="Gene3D" id="3.40.50.300">
    <property type="entry name" value="P-loop containing nucleotide triphosphate hydrolases"/>
    <property type="match status" value="1"/>
</dbReference>
<feature type="compositionally biased region" description="Basic and acidic residues" evidence="3">
    <location>
        <begin position="1"/>
        <end position="19"/>
    </location>
</feature>
<feature type="domain" description="Clp1 P-loop" evidence="4">
    <location>
        <begin position="261"/>
        <end position="324"/>
    </location>
</feature>
<name>A0A8I2YE57_9AGAM</name>
<accession>A0A8I2YE57</accession>
<proteinExistence type="predicted"/>
<feature type="compositionally biased region" description="Polar residues" evidence="3">
    <location>
        <begin position="77"/>
        <end position="92"/>
    </location>
</feature>
<sequence length="325" mass="35433">MSDARHGTIDTDSIDKIELDSESDSSLSQEEMDIPQPVIGLSSVPITKTERAWSPSRPILDSSDDDEPGPSGSFDSTSHLTPSTSKKTEPLTLSTFRQVPNHNVYPISENDDVSSGKARIPVLHPKETLSLVGLYSLCVLQGSVSLLGVTLSPSDTEHTVFAPLSSPIPILSWAMSVHQGSCTFPSPPSIQQQANATAILIEYTDTGVEGLGRICNIFDGVFKLPREAEAGPGIDIPRIHMVCVGMHSERTEELRKKYIGTYRRVAFLEYDLGQSEFTPGGLVALNLVENYVFGPPFTHPSLSYRAHYIRSTSPRASPSHYLHSI</sequence>
<dbReference type="AlphaFoldDB" id="A0A8I2YE57"/>
<evidence type="ECO:0000313" key="6">
    <source>
        <dbReference type="Proteomes" id="UP000683000"/>
    </source>
</evidence>
<dbReference type="Proteomes" id="UP000683000">
    <property type="component" value="Unassembled WGS sequence"/>
</dbReference>
<evidence type="ECO:0000256" key="1">
    <source>
        <dbReference type="ARBA" id="ARBA00018706"/>
    </source>
</evidence>
<evidence type="ECO:0000313" key="5">
    <source>
        <dbReference type="EMBL" id="KAG6370399.1"/>
    </source>
</evidence>
<evidence type="ECO:0000256" key="3">
    <source>
        <dbReference type="SAM" id="MobiDB-lite"/>
    </source>
</evidence>
<protein>
    <recommendedName>
        <fullName evidence="2">Polynucleotide 5'-hydroxyl-kinase GRC3</fullName>
    </recommendedName>
    <alternativeName>
        <fullName evidence="1">Polynucleotide 5'-hydroxyl-kinase grc3</fullName>
    </alternativeName>
</protein>
<evidence type="ECO:0000259" key="4">
    <source>
        <dbReference type="Pfam" id="PF16575"/>
    </source>
</evidence>
<dbReference type="EMBL" id="JAGFBS010000052">
    <property type="protein sequence ID" value="KAG6370399.1"/>
    <property type="molecule type" value="Genomic_DNA"/>
</dbReference>
<reference evidence="5" key="1">
    <citation type="submission" date="2021-03" db="EMBL/GenBank/DDBJ databases">
        <title>Evolutionary innovations through gain and loss of genes in the ectomycorrhizal Boletales.</title>
        <authorList>
            <person name="Wu G."/>
            <person name="Miyauchi S."/>
            <person name="Morin E."/>
            <person name="Yang Z.-L."/>
            <person name="Xu J."/>
            <person name="Martin F.M."/>
        </authorList>
    </citation>
    <scope>NUCLEOTIDE SEQUENCE</scope>
    <source>
        <strain evidence="5">BR01</strain>
    </source>
</reference>
<comment type="caution">
    <text evidence="5">The sequence shown here is derived from an EMBL/GenBank/DDBJ whole genome shotgun (WGS) entry which is preliminary data.</text>
</comment>
<dbReference type="OrthoDB" id="2405412at2759"/>
<evidence type="ECO:0000256" key="2">
    <source>
        <dbReference type="ARBA" id="ARBA00019824"/>
    </source>
</evidence>
<keyword evidence="6" id="KW-1185">Reference proteome</keyword>
<dbReference type="InterPro" id="IPR027417">
    <property type="entry name" value="P-loop_NTPase"/>
</dbReference>